<reference evidence="3 4" key="1">
    <citation type="submission" date="2019-08" db="EMBL/GenBank/DDBJ databases">
        <title>In-depth cultivation of the pig gut microbiome towards novel bacterial diversity and tailored functional studies.</title>
        <authorList>
            <person name="Wylensek D."/>
            <person name="Hitch T.C.A."/>
            <person name="Clavel T."/>
        </authorList>
    </citation>
    <scope>NUCLEOTIDE SEQUENCE [LARGE SCALE GENOMIC DNA]</scope>
    <source>
        <strain evidence="3 4">SM-530-WT-4B</strain>
    </source>
</reference>
<dbReference type="Pfam" id="PF03737">
    <property type="entry name" value="RraA-like"/>
    <property type="match status" value="1"/>
</dbReference>
<dbReference type="AlphaFoldDB" id="A0A6L5YCD5"/>
<accession>A0A6L5YCD5</accession>
<sequence length="223" mass="23767">MEWTPELTKRFMSTDPATYGHFPGVSFMMPRIKPISRSMKMVGPAYTARILGKDSCAMYKAIQEAPGGSVLVVDRAGDEVFACVGEMVARNAQALGLAGIVIDGPATDSVWLDRMGFPVFCAGISAATTNVWGLSGQYDIPVNCGGAVVHPGDIVFGDADGVIVMPPDNCEAYLAKAEAAAIREAKMREDFAEGKFSLRSVDPLIEANMEQVVADIRSGAKKL</sequence>
<keyword evidence="4" id="KW-1185">Reference proteome</keyword>
<proteinExistence type="predicted"/>
<dbReference type="Gene3D" id="3.50.30.40">
    <property type="entry name" value="Ribonuclease E inhibitor RraA/RraA-like"/>
    <property type="match status" value="1"/>
</dbReference>
<feature type="binding site" evidence="2">
    <location>
        <position position="108"/>
    </location>
    <ligand>
        <name>Mg(2+)</name>
        <dbReference type="ChEBI" id="CHEBI:18420"/>
    </ligand>
</feature>
<dbReference type="Proteomes" id="UP000473699">
    <property type="component" value="Unassembled WGS sequence"/>
</dbReference>
<dbReference type="SUPFAM" id="SSF89562">
    <property type="entry name" value="RraA-like"/>
    <property type="match status" value="1"/>
</dbReference>
<comment type="cofactor">
    <cofactor evidence="2">
        <name>Mg(2+)</name>
        <dbReference type="ChEBI" id="CHEBI:18420"/>
    </cofactor>
</comment>
<evidence type="ECO:0000256" key="1">
    <source>
        <dbReference type="ARBA" id="ARBA00029596"/>
    </source>
</evidence>
<gene>
    <name evidence="3" type="ORF">FYJ74_08170</name>
</gene>
<evidence type="ECO:0000256" key="2">
    <source>
        <dbReference type="PIRSR" id="PIRSR605493-1"/>
    </source>
</evidence>
<organism evidence="3 4">
    <name type="scientific">Pyramidobacter porci</name>
    <dbReference type="NCBI Taxonomy" id="2605789"/>
    <lineage>
        <taxon>Bacteria</taxon>
        <taxon>Thermotogati</taxon>
        <taxon>Synergistota</taxon>
        <taxon>Synergistia</taxon>
        <taxon>Synergistales</taxon>
        <taxon>Dethiosulfovibrionaceae</taxon>
        <taxon>Pyramidobacter</taxon>
    </lineage>
</organism>
<dbReference type="CDD" id="cd16841">
    <property type="entry name" value="RraA_family"/>
    <property type="match status" value="1"/>
</dbReference>
<dbReference type="InterPro" id="IPR005493">
    <property type="entry name" value="RraA/RraA-like"/>
</dbReference>
<comment type="caution">
    <text evidence="3">The sequence shown here is derived from an EMBL/GenBank/DDBJ whole genome shotgun (WGS) entry which is preliminary data.</text>
</comment>
<keyword evidence="2" id="KW-0479">Metal-binding</keyword>
<dbReference type="GO" id="GO:0046872">
    <property type="term" value="F:metal ion binding"/>
    <property type="evidence" value="ECO:0007669"/>
    <property type="project" value="UniProtKB-KW"/>
</dbReference>
<dbReference type="PANTHER" id="PTHR33254">
    <property type="entry name" value="4-HYDROXY-4-METHYL-2-OXOGLUTARATE ALDOLASE 3-RELATED"/>
    <property type="match status" value="1"/>
</dbReference>
<protein>
    <recommendedName>
        <fullName evidence="1">Regulator of ribonuclease activity homolog</fullName>
    </recommendedName>
</protein>
<evidence type="ECO:0000313" key="3">
    <source>
        <dbReference type="EMBL" id="MST56004.1"/>
    </source>
</evidence>
<evidence type="ECO:0000313" key="4">
    <source>
        <dbReference type="Proteomes" id="UP000473699"/>
    </source>
</evidence>
<dbReference type="PANTHER" id="PTHR33254:SF4">
    <property type="entry name" value="4-HYDROXY-4-METHYL-2-OXOGLUTARATE ALDOLASE 3-RELATED"/>
    <property type="match status" value="1"/>
</dbReference>
<dbReference type="RefSeq" id="WP_154529092.1">
    <property type="nucleotide sequence ID" value="NZ_VUNH01000008.1"/>
</dbReference>
<dbReference type="InterPro" id="IPR036704">
    <property type="entry name" value="RraA/RraA-like_sf"/>
</dbReference>
<keyword evidence="2" id="KW-0460">Magnesium</keyword>
<feature type="binding site" evidence="2">
    <location>
        <begin position="85"/>
        <end position="88"/>
    </location>
    <ligand>
        <name>substrate</name>
    </ligand>
</feature>
<dbReference type="EMBL" id="VUNH01000008">
    <property type="protein sequence ID" value="MST56004.1"/>
    <property type="molecule type" value="Genomic_DNA"/>
</dbReference>
<name>A0A6L5YCD5_9BACT</name>